<keyword evidence="1" id="KW-1133">Transmembrane helix</keyword>
<feature type="transmembrane region" description="Helical" evidence="1">
    <location>
        <begin position="124"/>
        <end position="148"/>
    </location>
</feature>
<keyword evidence="1" id="KW-0337">GPI-anchor biosynthesis</keyword>
<reference evidence="2" key="1">
    <citation type="journal article" date="2013" name="J. Plant Res.">
        <title>Effect of fungi and light on seed germination of three Opuntia species from semiarid lands of central Mexico.</title>
        <authorList>
            <person name="Delgado-Sanchez P."/>
            <person name="Jimenez-Bremont J.F."/>
            <person name="Guerrero-Gonzalez Mde L."/>
            <person name="Flores J."/>
        </authorList>
    </citation>
    <scope>NUCLEOTIDE SEQUENCE</scope>
    <source>
        <tissue evidence="2">Cladode</tissue>
    </source>
</reference>
<keyword evidence="1" id="KW-0472">Membrane</keyword>
<sequence>MGLFHRLMCYSALLLFLGRTLGATSEDADPIYKTCVEKCEKTGCIEDQCFNDCNFASNKKKLSEGPWYLQDPFYLQWKEWDCRGDCRYHCMLSREEVRLRTGEKPIKYHGKWPLRRLFGIQEPAAVALSTLNLTLIFHGWVSFFILVYYKLPVRSNGKTYYEYTGLWHLYGILSMNSWFWSAVFHARDVDLTERLYYSSAVAFLGFGLLMAITRTLNVRTEATRVMVAAPLIAFVTTHILFLNVVELNYGLNRVVVSIITTATLLIWAIWAGVSRHPSRWKLWVVVVGSALAILLEITNFPPYKGLVDGHALWQAITAPLTYIWWSFIRDDAVFTTSALIKKAR</sequence>
<feature type="transmembrane region" description="Helical" evidence="1">
    <location>
        <begin position="225"/>
        <end position="245"/>
    </location>
</feature>
<keyword evidence="1" id="KW-0812">Transmembrane</keyword>
<feature type="chain" id="PRO_5028507854" description="Post-GPI attachment to proteins factor 3" evidence="1">
    <location>
        <begin position="23"/>
        <end position="344"/>
    </location>
</feature>
<dbReference type="EMBL" id="GISG01247526">
    <property type="protein sequence ID" value="MBA4670447.1"/>
    <property type="molecule type" value="Transcribed_RNA"/>
</dbReference>
<dbReference type="GO" id="GO:0005789">
    <property type="term" value="C:endoplasmic reticulum membrane"/>
    <property type="evidence" value="ECO:0007669"/>
    <property type="project" value="TreeGrafter"/>
</dbReference>
<dbReference type="GO" id="GO:0016788">
    <property type="term" value="F:hydrolase activity, acting on ester bonds"/>
    <property type="evidence" value="ECO:0007669"/>
    <property type="project" value="TreeGrafter"/>
</dbReference>
<evidence type="ECO:0000256" key="1">
    <source>
        <dbReference type="RuleBase" id="RU365066"/>
    </source>
</evidence>
<feature type="transmembrane region" description="Helical" evidence="1">
    <location>
        <begin position="160"/>
        <end position="183"/>
    </location>
</feature>
<dbReference type="GO" id="GO:0006506">
    <property type="term" value="P:GPI anchor biosynthetic process"/>
    <property type="evidence" value="ECO:0007669"/>
    <property type="project" value="UniProtKB-KW"/>
</dbReference>
<feature type="transmembrane region" description="Helical" evidence="1">
    <location>
        <begin position="251"/>
        <end position="270"/>
    </location>
</feature>
<keyword evidence="1" id="KW-0333">Golgi apparatus</keyword>
<comment type="function">
    <text evidence="1">Involved in the lipid remodeling steps of GPI-anchor maturation.</text>
</comment>
<dbReference type="PANTHER" id="PTHR13148">
    <property type="entry name" value="PER1-RELATED"/>
    <property type="match status" value="1"/>
</dbReference>
<dbReference type="GO" id="GO:0000139">
    <property type="term" value="C:Golgi membrane"/>
    <property type="evidence" value="ECO:0007669"/>
    <property type="project" value="UniProtKB-SubCell"/>
</dbReference>
<keyword evidence="1" id="KW-0732">Signal</keyword>
<evidence type="ECO:0000313" key="2">
    <source>
        <dbReference type="EMBL" id="MBA4670447.1"/>
    </source>
</evidence>
<dbReference type="PANTHER" id="PTHR13148:SF20">
    <property type="entry name" value="POST-GPI ATTACHMENT TO PROTEINS FACTOR 3"/>
    <property type="match status" value="1"/>
</dbReference>
<comment type="similarity">
    <text evidence="1">Belongs to the PGAP3 family.</text>
</comment>
<protein>
    <recommendedName>
        <fullName evidence="1">Post-GPI attachment to proteins factor 3</fullName>
    </recommendedName>
</protein>
<dbReference type="InterPro" id="IPR007217">
    <property type="entry name" value="Per1-like"/>
</dbReference>
<comment type="subcellular location">
    <subcellularLocation>
        <location evidence="1">Golgi apparatus membrane</location>
        <topology evidence="1">Multi-pass membrane protein</topology>
    </subcellularLocation>
</comment>
<comment type="caution">
    <text evidence="1">Lacks conserved residue(s) required for the propagation of feature annotation.</text>
</comment>
<proteinExistence type="inferred from homology"/>
<feature type="transmembrane region" description="Helical" evidence="1">
    <location>
        <begin position="195"/>
        <end position="213"/>
    </location>
</feature>
<accession>A0A7C9EQ36</accession>
<feature type="transmembrane region" description="Helical" evidence="1">
    <location>
        <begin position="282"/>
        <end position="302"/>
    </location>
</feature>
<name>A0A7C9EQ36_OPUST</name>
<feature type="signal peptide" evidence="1">
    <location>
        <begin position="1"/>
        <end position="22"/>
    </location>
</feature>
<dbReference type="AlphaFoldDB" id="A0A7C9EQ36"/>
<dbReference type="Pfam" id="PF04080">
    <property type="entry name" value="Per1"/>
    <property type="match status" value="1"/>
</dbReference>
<reference evidence="2" key="2">
    <citation type="submission" date="2020-07" db="EMBL/GenBank/DDBJ databases">
        <authorList>
            <person name="Vera ALvarez R."/>
            <person name="Arias-Moreno D.M."/>
            <person name="Jimenez-Jacinto V."/>
            <person name="Jimenez-Bremont J.F."/>
            <person name="Swaminathan K."/>
            <person name="Moose S.P."/>
            <person name="Guerrero-Gonzalez M.L."/>
            <person name="Marino-Ramirez L."/>
            <person name="Landsman D."/>
            <person name="Rodriguez-Kessler M."/>
            <person name="Delgado-Sanchez P."/>
        </authorList>
    </citation>
    <scope>NUCLEOTIDE SEQUENCE</scope>
    <source>
        <tissue evidence="2">Cladode</tissue>
    </source>
</reference>
<organism evidence="2">
    <name type="scientific">Opuntia streptacantha</name>
    <name type="common">Prickly pear cactus</name>
    <name type="synonym">Opuntia cardona</name>
    <dbReference type="NCBI Taxonomy" id="393608"/>
    <lineage>
        <taxon>Eukaryota</taxon>
        <taxon>Viridiplantae</taxon>
        <taxon>Streptophyta</taxon>
        <taxon>Embryophyta</taxon>
        <taxon>Tracheophyta</taxon>
        <taxon>Spermatophyta</taxon>
        <taxon>Magnoliopsida</taxon>
        <taxon>eudicotyledons</taxon>
        <taxon>Gunneridae</taxon>
        <taxon>Pentapetalae</taxon>
        <taxon>Caryophyllales</taxon>
        <taxon>Cactineae</taxon>
        <taxon>Cactaceae</taxon>
        <taxon>Opuntioideae</taxon>
        <taxon>Opuntia</taxon>
    </lineage>
</organism>